<evidence type="ECO:0000259" key="11">
    <source>
        <dbReference type="PROSITE" id="PS00624"/>
    </source>
</evidence>
<feature type="compositionally biased region" description="Polar residues" evidence="10">
    <location>
        <begin position="175"/>
        <end position="186"/>
    </location>
</feature>
<dbReference type="InterPro" id="IPR007867">
    <property type="entry name" value="GMC_OxRtase_C"/>
</dbReference>
<reference evidence="12 13" key="1">
    <citation type="journal article" date="2020" name="ISME J.">
        <title>Uncovering the hidden diversity of litter-decomposition mechanisms in mushroom-forming fungi.</title>
        <authorList>
            <person name="Floudas D."/>
            <person name="Bentzer J."/>
            <person name="Ahren D."/>
            <person name="Johansson T."/>
            <person name="Persson P."/>
            <person name="Tunlid A."/>
        </authorList>
    </citation>
    <scope>NUCLEOTIDE SEQUENCE [LARGE SCALE GENOMIC DNA]</scope>
    <source>
        <strain evidence="12 13">CBS 291.85</strain>
    </source>
</reference>
<feature type="domain" description="Glucose-methanol-choline oxidoreductase N-terminal" evidence="11">
    <location>
        <begin position="301"/>
        <end position="315"/>
    </location>
</feature>
<sequence length="610" mass="67392">MSTDASVQSFDYIVVGAGTAGLVVASRLSEDVNTTVCILERGQNLVETPEMYIPGLRTRNAFMNDRTERFNTVPQPGIKNRSIYHPRGKTVGGTSSTNSLIFGRFVQNALPVLDEKTDDLSNDRGHTDDYDALERLGNKGWNWETLLEYFKKSESFTVTPEQSEKFGVHPDLKSDGTTGPISKTLPTWNNPTLDGTFFEAMSSMGILHTTNPFNGDISGSWVPSYAIRPTGAVRSSSATAYYEPNKDRKNLHLFTRAQVTRIILERDQSGGLFAKGVQYQELDSGRRCTVYAKREVILCAGAFQTPQILELSGIGNPQILQAYGIEILVDLPGVGKNLPEIPPHFETVDVLLDPTTVQAELDQYHKDRTGLLATGLSSAMAFIPLSKFIGLERIKQLIESIETQDPDGHDSTLKLQKEQLVEDRVPQLEVALVPAFFPTFYLGLTPEPGKRYISFLLGLQHTFSRGTVHICSPDPFTLPSVNPNTLNHNIDLEIMVDSIKFCRRLLQTPPYESQDIIVKEVIPGPNVQTDDGIKDFVRDALDTIYHPIGTASMLPREDGGVVDASLKIYGTMNLRVIDASVLPVHVTGHPQATVYAIAERGSDLIRKATQ</sequence>
<dbReference type="Gene3D" id="3.30.560.10">
    <property type="entry name" value="Glucose Oxidase, domain 3"/>
    <property type="match status" value="1"/>
</dbReference>
<dbReference type="GO" id="GO:0050660">
    <property type="term" value="F:flavin adenine dinucleotide binding"/>
    <property type="evidence" value="ECO:0007669"/>
    <property type="project" value="InterPro"/>
</dbReference>
<keyword evidence="13" id="KW-1185">Reference proteome</keyword>
<dbReference type="InterPro" id="IPR012132">
    <property type="entry name" value="GMC_OxRdtase"/>
</dbReference>
<evidence type="ECO:0000256" key="1">
    <source>
        <dbReference type="ARBA" id="ARBA00001974"/>
    </source>
</evidence>
<feature type="compositionally biased region" description="Basic and acidic residues" evidence="10">
    <location>
        <begin position="162"/>
        <end position="174"/>
    </location>
</feature>
<gene>
    <name evidence="12" type="ORF">D9758_006414</name>
</gene>
<organism evidence="12 13">
    <name type="scientific">Tetrapyrgos nigripes</name>
    <dbReference type="NCBI Taxonomy" id="182062"/>
    <lineage>
        <taxon>Eukaryota</taxon>
        <taxon>Fungi</taxon>
        <taxon>Dikarya</taxon>
        <taxon>Basidiomycota</taxon>
        <taxon>Agaricomycotina</taxon>
        <taxon>Agaricomycetes</taxon>
        <taxon>Agaricomycetidae</taxon>
        <taxon>Agaricales</taxon>
        <taxon>Marasmiineae</taxon>
        <taxon>Marasmiaceae</taxon>
        <taxon>Tetrapyrgos</taxon>
    </lineage>
</organism>
<dbReference type="Pfam" id="PF00732">
    <property type="entry name" value="GMC_oxred_N"/>
    <property type="match status" value="1"/>
</dbReference>
<dbReference type="InterPro" id="IPR000172">
    <property type="entry name" value="GMC_OxRdtase_N"/>
</dbReference>
<comment type="cofactor">
    <cofactor evidence="1 9">
        <name>FAD</name>
        <dbReference type="ChEBI" id="CHEBI:57692"/>
    </cofactor>
</comment>
<keyword evidence="4" id="KW-0732">Signal</keyword>
<dbReference type="PANTHER" id="PTHR11552:SF201">
    <property type="entry name" value="GLUCOSE-METHANOL-CHOLINE OXIDOREDUCTASE N-TERMINAL DOMAIN-CONTAINING PROTEIN"/>
    <property type="match status" value="1"/>
</dbReference>
<keyword evidence="3" id="KW-0285">Flavoprotein</keyword>
<comment type="similarity">
    <text evidence="2">Belongs to the GMC oxidoreductase family.</text>
</comment>
<feature type="binding site" evidence="9">
    <location>
        <position position="259"/>
    </location>
    <ligand>
        <name>FAD</name>
        <dbReference type="ChEBI" id="CHEBI:57692"/>
    </ligand>
</feature>
<dbReference type="InterPro" id="IPR036188">
    <property type="entry name" value="FAD/NAD-bd_sf"/>
</dbReference>
<dbReference type="Pfam" id="PF05199">
    <property type="entry name" value="GMC_oxred_C"/>
    <property type="match status" value="1"/>
</dbReference>
<accession>A0A8H5G0J8</accession>
<evidence type="ECO:0000256" key="4">
    <source>
        <dbReference type="ARBA" id="ARBA00022729"/>
    </source>
</evidence>
<evidence type="ECO:0000256" key="10">
    <source>
        <dbReference type="SAM" id="MobiDB-lite"/>
    </source>
</evidence>
<dbReference type="Gene3D" id="3.50.50.60">
    <property type="entry name" value="FAD/NAD(P)-binding domain"/>
    <property type="match status" value="1"/>
</dbReference>
<protein>
    <recommendedName>
        <fullName evidence="11">Glucose-methanol-choline oxidoreductase N-terminal domain-containing protein</fullName>
    </recommendedName>
</protein>
<feature type="active site" description="Proton acceptor" evidence="8">
    <location>
        <position position="589"/>
    </location>
</feature>
<evidence type="ECO:0000256" key="5">
    <source>
        <dbReference type="ARBA" id="ARBA00022827"/>
    </source>
</evidence>
<dbReference type="SUPFAM" id="SSF51905">
    <property type="entry name" value="FAD/NAD(P)-binding domain"/>
    <property type="match status" value="1"/>
</dbReference>
<keyword evidence="7" id="KW-0325">Glycoprotein</keyword>
<evidence type="ECO:0000256" key="9">
    <source>
        <dbReference type="PIRSR" id="PIRSR000137-2"/>
    </source>
</evidence>
<feature type="region of interest" description="Disordered" evidence="10">
    <location>
        <begin position="70"/>
        <end position="89"/>
    </location>
</feature>
<dbReference type="PANTHER" id="PTHR11552">
    <property type="entry name" value="GLUCOSE-METHANOL-CHOLINE GMC OXIDOREDUCTASE"/>
    <property type="match status" value="1"/>
</dbReference>
<evidence type="ECO:0000256" key="3">
    <source>
        <dbReference type="ARBA" id="ARBA00022630"/>
    </source>
</evidence>
<dbReference type="PIRSF" id="PIRSF000137">
    <property type="entry name" value="Alcohol_oxidase"/>
    <property type="match status" value="1"/>
</dbReference>
<dbReference type="EMBL" id="JAACJM010000056">
    <property type="protein sequence ID" value="KAF5355513.1"/>
    <property type="molecule type" value="Genomic_DNA"/>
</dbReference>
<dbReference type="AlphaFoldDB" id="A0A8H5G0J8"/>
<comment type="caution">
    <text evidence="12">The sequence shown here is derived from an EMBL/GenBank/DDBJ whole genome shotgun (WGS) entry which is preliminary data.</text>
</comment>
<dbReference type="SUPFAM" id="SSF54373">
    <property type="entry name" value="FAD-linked reductases, C-terminal domain"/>
    <property type="match status" value="1"/>
</dbReference>
<keyword evidence="6" id="KW-0560">Oxidoreductase</keyword>
<evidence type="ECO:0000256" key="2">
    <source>
        <dbReference type="ARBA" id="ARBA00010790"/>
    </source>
</evidence>
<evidence type="ECO:0000313" key="12">
    <source>
        <dbReference type="EMBL" id="KAF5355513.1"/>
    </source>
</evidence>
<feature type="active site" description="Proton donor" evidence="8">
    <location>
        <position position="546"/>
    </location>
</feature>
<evidence type="ECO:0000256" key="8">
    <source>
        <dbReference type="PIRSR" id="PIRSR000137-1"/>
    </source>
</evidence>
<evidence type="ECO:0000256" key="6">
    <source>
        <dbReference type="ARBA" id="ARBA00023002"/>
    </source>
</evidence>
<dbReference type="GO" id="GO:0016614">
    <property type="term" value="F:oxidoreductase activity, acting on CH-OH group of donors"/>
    <property type="evidence" value="ECO:0007669"/>
    <property type="project" value="InterPro"/>
</dbReference>
<proteinExistence type="inferred from homology"/>
<dbReference type="PROSITE" id="PS00624">
    <property type="entry name" value="GMC_OXRED_2"/>
    <property type="match status" value="1"/>
</dbReference>
<dbReference type="OrthoDB" id="269227at2759"/>
<feature type="binding site" evidence="9">
    <location>
        <begin position="590"/>
        <end position="591"/>
    </location>
    <ligand>
        <name>FAD</name>
        <dbReference type="ChEBI" id="CHEBI:57692"/>
    </ligand>
</feature>
<dbReference type="Proteomes" id="UP000559256">
    <property type="component" value="Unassembled WGS sequence"/>
</dbReference>
<evidence type="ECO:0000313" key="13">
    <source>
        <dbReference type="Proteomes" id="UP000559256"/>
    </source>
</evidence>
<keyword evidence="5 9" id="KW-0274">FAD</keyword>
<feature type="region of interest" description="Disordered" evidence="10">
    <location>
        <begin position="161"/>
        <end position="186"/>
    </location>
</feature>
<name>A0A8H5G0J8_9AGAR</name>
<feature type="binding site" evidence="9">
    <location>
        <position position="94"/>
    </location>
    <ligand>
        <name>FAD</name>
        <dbReference type="ChEBI" id="CHEBI:57692"/>
    </ligand>
</feature>
<evidence type="ECO:0000256" key="7">
    <source>
        <dbReference type="ARBA" id="ARBA00023180"/>
    </source>
</evidence>